<dbReference type="Gene3D" id="1.25.40.10">
    <property type="entry name" value="Tetratricopeptide repeat domain"/>
    <property type="match status" value="1"/>
</dbReference>
<reference evidence="2" key="1">
    <citation type="submission" date="2025-08" db="UniProtKB">
        <authorList>
            <consortium name="Ensembl"/>
        </authorList>
    </citation>
    <scope>IDENTIFICATION</scope>
</reference>
<accession>A0A8B9ZTQ0</accession>
<evidence type="ECO:0000313" key="2">
    <source>
        <dbReference type="Ensembl" id="ENSAZOP00000015400.1"/>
    </source>
</evidence>
<dbReference type="Ensembl" id="ENSAZOT00000016558.1">
    <property type="protein sequence ID" value="ENSAZOP00000015400.1"/>
    <property type="gene ID" value="ENSAZOG00000009999.1"/>
</dbReference>
<evidence type="ECO:0000256" key="1">
    <source>
        <dbReference type="SAM" id="MobiDB-lite"/>
    </source>
</evidence>
<keyword evidence="3" id="KW-1185">Reference proteome</keyword>
<protein>
    <submittedName>
        <fullName evidence="2">Uncharacterized protein</fullName>
    </submittedName>
</protein>
<feature type="region of interest" description="Disordered" evidence="1">
    <location>
        <begin position="108"/>
        <end position="174"/>
    </location>
</feature>
<dbReference type="AlphaFoldDB" id="A0A8B9ZTQ0"/>
<dbReference type="Proteomes" id="UP000694549">
    <property type="component" value="Unplaced"/>
</dbReference>
<sequence>ELVLEGLSCPTTTHFFCFTFLHHLAQGAASYKHRGSEYEKASGGLLHSREHDPFQPFACELCISTRNHHNLNTEGNTRSFLRETLSSFLFSEKLPTVLARLGLGPRAGNAPPSSLTPPAPRLTAPPSGAITAPPRRRRMRGVAAEAGPALPPRSPPLASRGGAVRGSEGQAARPAGREMAAQKINEALEHIAKAEKYLKTGFLKWKPDYDSAATEYGKAGMCDHKYGHILYGFKILFKLKL</sequence>
<proteinExistence type="predicted"/>
<evidence type="ECO:0000313" key="3">
    <source>
        <dbReference type="Proteomes" id="UP000694549"/>
    </source>
</evidence>
<reference evidence="2" key="2">
    <citation type="submission" date="2025-09" db="UniProtKB">
        <authorList>
            <consortium name="Ensembl"/>
        </authorList>
    </citation>
    <scope>IDENTIFICATION</scope>
</reference>
<name>A0A8B9ZTQ0_9AVES</name>
<dbReference type="InterPro" id="IPR011990">
    <property type="entry name" value="TPR-like_helical_dom_sf"/>
</dbReference>
<organism evidence="2 3">
    <name type="scientific">Anas zonorhyncha</name>
    <name type="common">Eastern spot-billed duck</name>
    <dbReference type="NCBI Taxonomy" id="75864"/>
    <lineage>
        <taxon>Eukaryota</taxon>
        <taxon>Metazoa</taxon>
        <taxon>Chordata</taxon>
        <taxon>Craniata</taxon>
        <taxon>Vertebrata</taxon>
        <taxon>Euteleostomi</taxon>
        <taxon>Archelosauria</taxon>
        <taxon>Archosauria</taxon>
        <taxon>Dinosauria</taxon>
        <taxon>Saurischia</taxon>
        <taxon>Theropoda</taxon>
        <taxon>Coelurosauria</taxon>
        <taxon>Aves</taxon>
        <taxon>Neognathae</taxon>
        <taxon>Galloanserae</taxon>
        <taxon>Anseriformes</taxon>
        <taxon>Anatidae</taxon>
        <taxon>Anatinae</taxon>
        <taxon>Anas</taxon>
    </lineage>
</organism>